<evidence type="ECO:0000259" key="9">
    <source>
        <dbReference type="Pfam" id="PF00593"/>
    </source>
</evidence>
<name>A0ABQ0E3U9_9PORP</name>
<sequence>MQKSIVLKHIFTIVVLSLVGTLFTHAQEEKKDSIQALPEVTVQTRRTVPVTTAANTSVNTAALRAALGSSISELLSGITGISTLSSGATTSIPVLHGMYGSRLPIMQNGTRIAGQLWGVEHEPEVDIESSHSITVVKGADALRYASDALGGAILVEQRPLPYSAISHYMGRVALGYSTNGHAYTMVTEHEGHFKGLPQLAWRIEANYENAGDRTTAKYLLNNTGSRAFHSAASIGWHKGPLRIEGRISRFDHSSGIMLGTALGSEDIFRERLALGRPINVTPFTRHIGYPKERVIHYIGQLTAAYATKQYGTFSWQSVLQHNNRREWAYRRSNRSSIPEMYLKLTHQTHRFDWEWSRNACHLEAGSGITIAENHSVAGTGVVPLIPNYTDLSFNAYTAYRYTTERLTLTAGLRMEQSQIRADGFDITGQRYGGRHNYLTFSYGVGAAWQLNTHWQLTTHLGSGTRIPNVYERYIRGSNPSAGIYLIGDETMKPEKSLKWISSVGYRSDCFSASIEGYLQHIHGFIYDAPTGETITVISGCYPLFRYKQTNAFFAGMDGDIRWNFTEHFSYHFSASLLYARNTGEKRYLPFMPAPRLSNELSYATHLKHSSLRIALRHSFVAKQRHFEVDADFLSYTPPAYHLLGCSAELAIPIGDVYLRFLLDGTNLLNKEYKEYTNRARYFIHEPGRALRGSLIITF</sequence>
<dbReference type="Gene3D" id="2.170.130.10">
    <property type="entry name" value="TonB-dependent receptor, plug domain"/>
    <property type="match status" value="1"/>
</dbReference>
<organism evidence="11 12">
    <name type="scientific">Porphyromonas miyakawae</name>
    <dbReference type="NCBI Taxonomy" id="3137470"/>
    <lineage>
        <taxon>Bacteria</taxon>
        <taxon>Pseudomonadati</taxon>
        <taxon>Bacteroidota</taxon>
        <taxon>Bacteroidia</taxon>
        <taxon>Bacteroidales</taxon>
        <taxon>Porphyromonadaceae</taxon>
        <taxon>Porphyromonas</taxon>
    </lineage>
</organism>
<comment type="similarity">
    <text evidence="8">Belongs to the TonB-dependent receptor family.</text>
</comment>
<feature type="domain" description="TonB-dependent receptor-like beta-barrel" evidence="9">
    <location>
        <begin position="328"/>
        <end position="666"/>
    </location>
</feature>
<dbReference type="InterPro" id="IPR039426">
    <property type="entry name" value="TonB-dep_rcpt-like"/>
</dbReference>
<dbReference type="PANTHER" id="PTHR30069">
    <property type="entry name" value="TONB-DEPENDENT OUTER MEMBRANE RECEPTOR"/>
    <property type="match status" value="1"/>
</dbReference>
<dbReference type="EMBL" id="BAAFSF010000004">
    <property type="protein sequence ID" value="GAB1252374.1"/>
    <property type="molecule type" value="Genomic_DNA"/>
</dbReference>
<protein>
    <submittedName>
        <fullName evidence="11">TonB-dependent receptor</fullName>
    </submittedName>
</protein>
<dbReference type="Gene3D" id="2.40.170.20">
    <property type="entry name" value="TonB-dependent receptor, beta-barrel domain"/>
    <property type="match status" value="1"/>
</dbReference>
<dbReference type="RefSeq" id="WP_411916127.1">
    <property type="nucleotide sequence ID" value="NZ_BAAFSF010000004.1"/>
</dbReference>
<evidence type="ECO:0000313" key="11">
    <source>
        <dbReference type="EMBL" id="GAB1252374.1"/>
    </source>
</evidence>
<evidence type="ECO:0000259" key="10">
    <source>
        <dbReference type="Pfam" id="PF07715"/>
    </source>
</evidence>
<gene>
    <name evidence="11" type="ORF">Tsumi_14800</name>
</gene>
<keyword evidence="3" id="KW-1134">Transmembrane beta strand</keyword>
<evidence type="ECO:0000313" key="12">
    <source>
        <dbReference type="Proteomes" id="UP001628220"/>
    </source>
</evidence>
<evidence type="ECO:0000256" key="7">
    <source>
        <dbReference type="ARBA" id="ARBA00023237"/>
    </source>
</evidence>
<comment type="subcellular location">
    <subcellularLocation>
        <location evidence="1">Cell outer membrane</location>
        <topology evidence="1">Multi-pass membrane protein</topology>
    </subcellularLocation>
</comment>
<dbReference type="Pfam" id="PF00593">
    <property type="entry name" value="TonB_dep_Rec_b-barrel"/>
    <property type="match status" value="1"/>
</dbReference>
<keyword evidence="5 8" id="KW-0798">TonB box</keyword>
<dbReference type="InterPro" id="IPR012910">
    <property type="entry name" value="Plug_dom"/>
</dbReference>
<keyword evidence="11" id="KW-0675">Receptor</keyword>
<keyword evidence="6 8" id="KW-0472">Membrane</keyword>
<dbReference type="PANTHER" id="PTHR30069:SF40">
    <property type="entry name" value="TONB-DEPENDENT RECEPTOR NMB0964-RELATED"/>
    <property type="match status" value="1"/>
</dbReference>
<dbReference type="SUPFAM" id="SSF56935">
    <property type="entry name" value="Porins"/>
    <property type="match status" value="1"/>
</dbReference>
<dbReference type="InterPro" id="IPR037066">
    <property type="entry name" value="Plug_dom_sf"/>
</dbReference>
<evidence type="ECO:0000256" key="4">
    <source>
        <dbReference type="ARBA" id="ARBA00022692"/>
    </source>
</evidence>
<accession>A0ABQ0E3U9</accession>
<evidence type="ECO:0000256" key="8">
    <source>
        <dbReference type="RuleBase" id="RU003357"/>
    </source>
</evidence>
<feature type="domain" description="TonB-dependent receptor plug" evidence="10">
    <location>
        <begin position="51"/>
        <end position="152"/>
    </location>
</feature>
<reference evidence="11 12" key="1">
    <citation type="journal article" date="2025" name="Int. J. Syst. Evol. Microbiol.">
        <title>Desulfovibrio falkowii sp. nov., Porphyromonas miyakawae sp. nov., Mediterraneibacter flintii sp. nov. and Owariibacterium komagatae gen. nov., sp. nov., isolated from human faeces.</title>
        <authorList>
            <person name="Hamaguchi T."/>
            <person name="Ohara M."/>
            <person name="Hisatomi A."/>
            <person name="Sekiguchi K."/>
            <person name="Takeda J.I."/>
            <person name="Ueyama J."/>
            <person name="Ito M."/>
            <person name="Nishiwaki H."/>
            <person name="Ogi T."/>
            <person name="Hirayama M."/>
            <person name="Ohkuma M."/>
            <person name="Sakamoto M."/>
            <person name="Ohno K."/>
        </authorList>
    </citation>
    <scope>NUCLEOTIDE SEQUENCE [LARGE SCALE GENOMIC DNA]</scope>
    <source>
        <strain evidence="11 12">13CB11C</strain>
    </source>
</reference>
<dbReference type="InterPro" id="IPR036942">
    <property type="entry name" value="Beta-barrel_TonB_sf"/>
</dbReference>
<evidence type="ECO:0000256" key="1">
    <source>
        <dbReference type="ARBA" id="ARBA00004571"/>
    </source>
</evidence>
<keyword evidence="7" id="KW-0998">Cell outer membrane</keyword>
<dbReference type="InterPro" id="IPR000531">
    <property type="entry name" value="Beta-barrel_TonB"/>
</dbReference>
<evidence type="ECO:0000256" key="6">
    <source>
        <dbReference type="ARBA" id="ARBA00023136"/>
    </source>
</evidence>
<keyword evidence="12" id="KW-1185">Reference proteome</keyword>
<dbReference type="Proteomes" id="UP001628220">
    <property type="component" value="Unassembled WGS sequence"/>
</dbReference>
<evidence type="ECO:0000256" key="5">
    <source>
        <dbReference type="ARBA" id="ARBA00023077"/>
    </source>
</evidence>
<evidence type="ECO:0000256" key="2">
    <source>
        <dbReference type="ARBA" id="ARBA00022448"/>
    </source>
</evidence>
<comment type="caution">
    <text evidence="11">The sequence shown here is derived from an EMBL/GenBank/DDBJ whole genome shotgun (WGS) entry which is preliminary data.</text>
</comment>
<dbReference type="Pfam" id="PF07715">
    <property type="entry name" value="Plug"/>
    <property type="match status" value="1"/>
</dbReference>
<proteinExistence type="inferred from homology"/>
<keyword evidence="4" id="KW-0812">Transmembrane</keyword>
<evidence type="ECO:0000256" key="3">
    <source>
        <dbReference type="ARBA" id="ARBA00022452"/>
    </source>
</evidence>
<keyword evidence="2" id="KW-0813">Transport</keyword>